<keyword evidence="1" id="KW-0472">Membrane</keyword>
<sequence length="30" mass="3118">MKISFIAIGMLLAAGIAMCVYLVMKAASTV</sequence>
<reference evidence="2" key="1">
    <citation type="submission" date="2015-08" db="EMBL/GenBank/DDBJ databases">
        <title>Pseudomonas aeruginosa strain CCBH4851 chromosome region.</title>
        <authorList>
            <person name="Silveira M.C."/>
            <person name="Carvalho-Assef A.P.D."/>
            <person name="Albano R.M."/>
        </authorList>
    </citation>
    <scope>NUCLEOTIDE SEQUENCE</scope>
    <source>
        <strain evidence="2">CCBH4851</strain>
    </source>
</reference>
<keyword evidence="1" id="KW-0812">Transmembrane</keyword>
<keyword evidence="1" id="KW-1133">Transmembrane helix</keyword>
<organism evidence="2">
    <name type="scientific">Pseudomonas aeruginosa</name>
    <dbReference type="NCBI Taxonomy" id="287"/>
    <lineage>
        <taxon>Bacteria</taxon>
        <taxon>Pseudomonadati</taxon>
        <taxon>Pseudomonadota</taxon>
        <taxon>Gammaproteobacteria</taxon>
        <taxon>Pseudomonadales</taxon>
        <taxon>Pseudomonadaceae</taxon>
        <taxon>Pseudomonas</taxon>
    </lineage>
</organism>
<name>A0A0N9ZPS7_PSEAI</name>
<protein>
    <submittedName>
        <fullName evidence="2">Uncharacterized protein</fullName>
    </submittedName>
</protein>
<dbReference type="EMBL" id="KT454971">
    <property type="protein sequence ID" value="ALI58887.1"/>
    <property type="molecule type" value="Genomic_DNA"/>
</dbReference>
<dbReference type="AlphaFoldDB" id="A0A0N9ZPS7"/>
<evidence type="ECO:0000256" key="1">
    <source>
        <dbReference type="SAM" id="Phobius"/>
    </source>
</evidence>
<dbReference type="PATRIC" id="fig|287.2966.peg.2790"/>
<proteinExistence type="predicted"/>
<evidence type="ECO:0000313" key="2">
    <source>
        <dbReference type="EMBL" id="ALI58887.1"/>
    </source>
</evidence>
<accession>A0A0N9ZPS7</accession>
<feature type="transmembrane region" description="Helical" evidence="1">
    <location>
        <begin position="6"/>
        <end position="24"/>
    </location>
</feature>
<gene>
    <name evidence="2" type="ORF">CCBH4851_00183</name>
</gene>